<evidence type="ECO:0000313" key="4">
    <source>
        <dbReference type="Proteomes" id="UP001304895"/>
    </source>
</evidence>
<comment type="caution">
    <text evidence="3">The sequence shown here is derived from an EMBL/GenBank/DDBJ whole genome shotgun (WGS) entry which is preliminary data.</text>
</comment>
<keyword evidence="2" id="KW-0812">Transmembrane</keyword>
<keyword evidence="2" id="KW-1133">Transmembrane helix</keyword>
<reference evidence="3" key="1">
    <citation type="journal article" date="2023" name="Mol. Phylogenet. Evol.">
        <title>Genome-scale phylogeny and comparative genomics of the fungal order Sordariales.</title>
        <authorList>
            <person name="Hensen N."/>
            <person name="Bonometti L."/>
            <person name="Westerberg I."/>
            <person name="Brannstrom I.O."/>
            <person name="Guillou S."/>
            <person name="Cros-Aarteil S."/>
            <person name="Calhoun S."/>
            <person name="Haridas S."/>
            <person name="Kuo A."/>
            <person name="Mondo S."/>
            <person name="Pangilinan J."/>
            <person name="Riley R."/>
            <person name="LaButti K."/>
            <person name="Andreopoulos B."/>
            <person name="Lipzen A."/>
            <person name="Chen C."/>
            <person name="Yan M."/>
            <person name="Daum C."/>
            <person name="Ng V."/>
            <person name="Clum A."/>
            <person name="Steindorff A."/>
            <person name="Ohm R.A."/>
            <person name="Martin F."/>
            <person name="Silar P."/>
            <person name="Natvig D.O."/>
            <person name="Lalanne C."/>
            <person name="Gautier V."/>
            <person name="Ament-Velasquez S.L."/>
            <person name="Kruys A."/>
            <person name="Hutchinson M.I."/>
            <person name="Powell A.J."/>
            <person name="Barry K."/>
            <person name="Miller A.N."/>
            <person name="Grigoriev I.V."/>
            <person name="Debuchy R."/>
            <person name="Gladieux P."/>
            <person name="Hiltunen Thoren M."/>
            <person name="Johannesson H."/>
        </authorList>
    </citation>
    <scope>NUCLEOTIDE SEQUENCE</scope>
    <source>
        <strain evidence="3">CBS 123565</strain>
    </source>
</reference>
<feature type="region of interest" description="Disordered" evidence="1">
    <location>
        <begin position="32"/>
        <end position="62"/>
    </location>
</feature>
<gene>
    <name evidence="3" type="ORF">BT67DRAFT_264880</name>
</gene>
<sequence>MCPLFKGLYAILIIDVDSRKLRIGLRNAVAPTANSRRDSRRDSQCDTERWLQRRKPGTDPSHPCHKYGDRLKLQHWGGAGGLILVWCHCLLLLYFNVQPTAEPTTCRLRTARMIQDGVTDVALSSSGRQRLRTRLARARCHFSKGSQLGPPSPLSA</sequence>
<reference evidence="3" key="2">
    <citation type="submission" date="2023-05" db="EMBL/GenBank/DDBJ databases">
        <authorList>
            <consortium name="Lawrence Berkeley National Laboratory"/>
            <person name="Steindorff A."/>
            <person name="Hensen N."/>
            <person name="Bonometti L."/>
            <person name="Westerberg I."/>
            <person name="Brannstrom I.O."/>
            <person name="Guillou S."/>
            <person name="Cros-Aarteil S."/>
            <person name="Calhoun S."/>
            <person name="Haridas S."/>
            <person name="Kuo A."/>
            <person name="Mondo S."/>
            <person name="Pangilinan J."/>
            <person name="Riley R."/>
            <person name="Labutti K."/>
            <person name="Andreopoulos B."/>
            <person name="Lipzen A."/>
            <person name="Chen C."/>
            <person name="Yanf M."/>
            <person name="Daum C."/>
            <person name="Ng V."/>
            <person name="Clum A."/>
            <person name="Ohm R."/>
            <person name="Martin F."/>
            <person name="Silar P."/>
            <person name="Natvig D."/>
            <person name="Lalanne C."/>
            <person name="Gautier V."/>
            <person name="Ament-Velasquez S.L."/>
            <person name="Kruys A."/>
            <person name="Hutchinson M.I."/>
            <person name="Powell A.J."/>
            <person name="Barry K."/>
            <person name="Miller A.N."/>
            <person name="Grigoriev I.V."/>
            <person name="Debuchy R."/>
            <person name="Gladieux P."/>
            <person name="Thoren M.H."/>
            <person name="Johannesson H."/>
        </authorList>
    </citation>
    <scope>NUCLEOTIDE SEQUENCE</scope>
    <source>
        <strain evidence="3">CBS 123565</strain>
    </source>
</reference>
<feature type="transmembrane region" description="Helical" evidence="2">
    <location>
        <begin position="76"/>
        <end position="97"/>
    </location>
</feature>
<accession>A0AAN6UNH3</accession>
<evidence type="ECO:0000313" key="3">
    <source>
        <dbReference type="EMBL" id="KAK4135941.1"/>
    </source>
</evidence>
<keyword evidence="2" id="KW-0472">Membrane</keyword>
<evidence type="ECO:0000256" key="2">
    <source>
        <dbReference type="SAM" id="Phobius"/>
    </source>
</evidence>
<protein>
    <submittedName>
        <fullName evidence="3">Uncharacterized protein</fullName>
    </submittedName>
</protein>
<dbReference type="Proteomes" id="UP001304895">
    <property type="component" value="Unassembled WGS sequence"/>
</dbReference>
<keyword evidence="4" id="KW-1185">Reference proteome</keyword>
<dbReference type="AlphaFoldDB" id="A0AAN6UNH3"/>
<name>A0AAN6UNH3_9PEZI</name>
<dbReference type="EMBL" id="MU853405">
    <property type="protein sequence ID" value="KAK4135941.1"/>
    <property type="molecule type" value="Genomic_DNA"/>
</dbReference>
<proteinExistence type="predicted"/>
<feature type="compositionally biased region" description="Basic and acidic residues" evidence="1">
    <location>
        <begin position="35"/>
        <end position="51"/>
    </location>
</feature>
<organism evidence="3 4">
    <name type="scientific">Trichocladium antarcticum</name>
    <dbReference type="NCBI Taxonomy" id="1450529"/>
    <lineage>
        <taxon>Eukaryota</taxon>
        <taxon>Fungi</taxon>
        <taxon>Dikarya</taxon>
        <taxon>Ascomycota</taxon>
        <taxon>Pezizomycotina</taxon>
        <taxon>Sordariomycetes</taxon>
        <taxon>Sordariomycetidae</taxon>
        <taxon>Sordariales</taxon>
        <taxon>Chaetomiaceae</taxon>
        <taxon>Trichocladium</taxon>
    </lineage>
</organism>
<evidence type="ECO:0000256" key="1">
    <source>
        <dbReference type="SAM" id="MobiDB-lite"/>
    </source>
</evidence>